<feature type="region of interest" description="Disordered" evidence="1">
    <location>
        <begin position="22"/>
        <end position="65"/>
    </location>
</feature>
<accession>A0ABQ4A0D1</accession>
<reference evidence="3 4" key="1">
    <citation type="submission" date="2021-01" db="EMBL/GenBank/DDBJ databases">
        <title>Whole genome shotgun sequence of Actinoplanes humidus NBRC 14915.</title>
        <authorList>
            <person name="Komaki H."/>
            <person name="Tamura T."/>
        </authorList>
    </citation>
    <scope>NUCLEOTIDE SEQUENCE [LARGE SCALE GENOMIC DNA]</scope>
    <source>
        <strain evidence="3 4">NBRC 14915</strain>
    </source>
</reference>
<evidence type="ECO:0000313" key="4">
    <source>
        <dbReference type="Proteomes" id="UP000603200"/>
    </source>
</evidence>
<feature type="domain" description="SCP" evidence="2">
    <location>
        <begin position="149"/>
        <end position="264"/>
    </location>
</feature>
<dbReference type="Proteomes" id="UP000603200">
    <property type="component" value="Unassembled WGS sequence"/>
</dbReference>
<evidence type="ECO:0000313" key="3">
    <source>
        <dbReference type="EMBL" id="GIE24174.1"/>
    </source>
</evidence>
<name>A0ABQ4A0D1_9ACTN</name>
<dbReference type="Pfam" id="PF00188">
    <property type="entry name" value="CAP"/>
    <property type="match status" value="1"/>
</dbReference>
<keyword evidence="4" id="KW-1185">Reference proteome</keyword>
<dbReference type="InterPro" id="IPR014044">
    <property type="entry name" value="CAP_dom"/>
</dbReference>
<evidence type="ECO:0000256" key="1">
    <source>
        <dbReference type="SAM" id="MobiDB-lite"/>
    </source>
</evidence>
<feature type="compositionally biased region" description="Low complexity" evidence="1">
    <location>
        <begin position="22"/>
        <end position="47"/>
    </location>
</feature>
<dbReference type="InterPro" id="IPR035940">
    <property type="entry name" value="CAP_sf"/>
</dbReference>
<sequence length="272" mass="28592">MRQPLVVSTAAAAAILTGAILITTGPPSPPRATRAGSGAAGFSTAGQGAPGPLATGPDASASPGNQLRATKLRTTKLGTTKLPTTHLPAGAQSVLSRVRKISLEIAATTAITRNATKKAAQEIRNEPAERQATIAEGGDPDGDVQRQALKLINAHRQAGGCADLALDRKLIAAADGHAADMARHDYFAHEDRSGAQPGQRLDHAGYRWRRYSENIARGQSSVRAVVDAWWRSPAHRENIMDCGLRETGFGLAFAADRTPFWVQVSAVPITTS</sequence>
<dbReference type="RefSeq" id="WP_203841211.1">
    <property type="nucleotide sequence ID" value="NZ_BAAATV010000012.1"/>
</dbReference>
<protein>
    <recommendedName>
        <fullName evidence="2">SCP domain-containing protein</fullName>
    </recommendedName>
</protein>
<organism evidence="3 4">
    <name type="scientific">Winogradskya humida</name>
    <dbReference type="NCBI Taxonomy" id="113566"/>
    <lineage>
        <taxon>Bacteria</taxon>
        <taxon>Bacillati</taxon>
        <taxon>Actinomycetota</taxon>
        <taxon>Actinomycetes</taxon>
        <taxon>Micromonosporales</taxon>
        <taxon>Micromonosporaceae</taxon>
        <taxon>Winogradskya</taxon>
    </lineage>
</organism>
<dbReference type="EMBL" id="BOMN01000104">
    <property type="protein sequence ID" value="GIE24174.1"/>
    <property type="molecule type" value="Genomic_DNA"/>
</dbReference>
<dbReference type="PANTHER" id="PTHR31157">
    <property type="entry name" value="SCP DOMAIN-CONTAINING PROTEIN"/>
    <property type="match status" value="1"/>
</dbReference>
<dbReference type="CDD" id="cd05379">
    <property type="entry name" value="CAP_bacterial"/>
    <property type="match status" value="1"/>
</dbReference>
<dbReference type="PANTHER" id="PTHR31157:SF1">
    <property type="entry name" value="SCP DOMAIN-CONTAINING PROTEIN"/>
    <property type="match status" value="1"/>
</dbReference>
<dbReference type="Gene3D" id="3.40.33.10">
    <property type="entry name" value="CAP"/>
    <property type="match status" value="1"/>
</dbReference>
<gene>
    <name evidence="3" type="ORF">Ahu01nite_072760</name>
</gene>
<dbReference type="SUPFAM" id="SSF55797">
    <property type="entry name" value="PR-1-like"/>
    <property type="match status" value="1"/>
</dbReference>
<proteinExistence type="predicted"/>
<comment type="caution">
    <text evidence="3">The sequence shown here is derived from an EMBL/GenBank/DDBJ whole genome shotgun (WGS) entry which is preliminary data.</text>
</comment>
<evidence type="ECO:0000259" key="2">
    <source>
        <dbReference type="Pfam" id="PF00188"/>
    </source>
</evidence>